<reference evidence="3" key="1">
    <citation type="submission" date="2023-07" db="EMBL/GenBank/DDBJ databases">
        <title>Genomic Encyclopedia of Type Strains, Phase IV (KMG-IV): sequencing the most valuable type-strain genomes for metagenomic binning, comparative biology and taxonomic classification.</title>
        <authorList>
            <person name="Goeker M."/>
        </authorList>
    </citation>
    <scope>NUCLEOTIDE SEQUENCE</scope>
    <source>
        <strain evidence="3">DSM 24202</strain>
    </source>
</reference>
<dbReference type="InterPro" id="IPR045584">
    <property type="entry name" value="Pilin-like"/>
</dbReference>
<keyword evidence="4" id="KW-1185">Reference proteome</keyword>
<dbReference type="Gene3D" id="3.30.700.10">
    <property type="entry name" value="Glycoprotein, Type 4 Pilin"/>
    <property type="match status" value="1"/>
</dbReference>
<dbReference type="SUPFAM" id="SSF54523">
    <property type="entry name" value="Pili subunits"/>
    <property type="match status" value="1"/>
</dbReference>
<feature type="domain" description="DUF1559" evidence="2">
    <location>
        <begin position="32"/>
        <end position="82"/>
    </location>
</feature>
<dbReference type="Proteomes" id="UP001238163">
    <property type="component" value="Unassembled WGS sequence"/>
</dbReference>
<keyword evidence="1" id="KW-0812">Transmembrane</keyword>
<evidence type="ECO:0000313" key="3">
    <source>
        <dbReference type="EMBL" id="MDQ0290385.1"/>
    </source>
</evidence>
<sequence>MRKAGLFTLIELLVVIAIIAILAAMLLPALSKAREKARQISCVSNLKQLGMAMIVYADAEDGKLVPAYGYSYPAGYSWRALLASSVGDLKVFNCPSSTINYATEPLAGEVVNGELSAKGAYAISTVHWSNGMNAPRPISHGTNRTNLGEIAQPSSFIMLGDGVSNGGTQIARESDDPGYFRGISSAAADANRHGGNADNYAFGDSHVGSYKGVNIPCSSNECWWAVGGKH</sequence>
<keyword evidence="1" id="KW-0472">Membrane</keyword>
<dbReference type="EMBL" id="JAUSVL010000001">
    <property type="protein sequence ID" value="MDQ0290385.1"/>
    <property type="molecule type" value="Genomic_DNA"/>
</dbReference>
<dbReference type="Pfam" id="PF07596">
    <property type="entry name" value="SBP_bac_10"/>
    <property type="match status" value="1"/>
</dbReference>
<dbReference type="AlphaFoldDB" id="A0AAE3VHB3"/>
<dbReference type="NCBIfam" id="TIGR02532">
    <property type="entry name" value="IV_pilin_GFxxxE"/>
    <property type="match status" value="1"/>
</dbReference>
<dbReference type="InterPro" id="IPR012902">
    <property type="entry name" value="N_methyl_site"/>
</dbReference>
<gene>
    <name evidence="3" type="ORF">J3R75_002492</name>
</gene>
<dbReference type="RefSeq" id="WP_307261878.1">
    <property type="nucleotide sequence ID" value="NZ_JAUSVL010000001.1"/>
</dbReference>
<accession>A0AAE3VHB3</accession>
<evidence type="ECO:0000259" key="2">
    <source>
        <dbReference type="Pfam" id="PF07596"/>
    </source>
</evidence>
<name>A0AAE3VHB3_9BACT</name>
<keyword evidence="1" id="KW-1133">Transmembrane helix</keyword>
<evidence type="ECO:0000256" key="1">
    <source>
        <dbReference type="SAM" id="Phobius"/>
    </source>
</evidence>
<dbReference type="InterPro" id="IPR011453">
    <property type="entry name" value="DUF1559"/>
</dbReference>
<organism evidence="3 4">
    <name type="scientific">Oligosphaera ethanolica</name>
    <dbReference type="NCBI Taxonomy" id="760260"/>
    <lineage>
        <taxon>Bacteria</taxon>
        <taxon>Pseudomonadati</taxon>
        <taxon>Lentisphaerota</taxon>
        <taxon>Oligosphaeria</taxon>
        <taxon>Oligosphaerales</taxon>
        <taxon>Oligosphaeraceae</taxon>
        <taxon>Oligosphaera</taxon>
    </lineage>
</organism>
<proteinExistence type="predicted"/>
<feature type="transmembrane region" description="Helical" evidence="1">
    <location>
        <begin position="6"/>
        <end position="30"/>
    </location>
</feature>
<evidence type="ECO:0000313" key="4">
    <source>
        <dbReference type="Proteomes" id="UP001238163"/>
    </source>
</evidence>
<dbReference type="Pfam" id="PF07963">
    <property type="entry name" value="N_methyl"/>
    <property type="match status" value="1"/>
</dbReference>
<dbReference type="PANTHER" id="PTHR30093">
    <property type="entry name" value="GENERAL SECRETION PATHWAY PROTEIN G"/>
    <property type="match status" value="1"/>
</dbReference>
<dbReference type="PANTHER" id="PTHR30093:SF2">
    <property type="entry name" value="TYPE II SECRETION SYSTEM PROTEIN H"/>
    <property type="match status" value="1"/>
</dbReference>
<protein>
    <submittedName>
        <fullName evidence="3">Prepilin-type N-terminal cleavage/methylation domain-containing protein</fullName>
    </submittedName>
</protein>
<comment type="caution">
    <text evidence="3">The sequence shown here is derived from an EMBL/GenBank/DDBJ whole genome shotgun (WGS) entry which is preliminary data.</text>
</comment>